<dbReference type="PANTHER" id="PTHR24416:SF600">
    <property type="entry name" value="PDGF- AND VEGF-RECEPTOR RELATED, ISOFORM J"/>
    <property type="match status" value="1"/>
</dbReference>
<sequence length="388" mass="45068">MTIRDIEEGDYYIAYYMCTNREFLSRTSTVDYDWMYVNTTNSCYLSNHFYVDYAPEEYIKFEKNDTICHTYDSEVVSIHSEEENLLLFKMASEFELSYTDYLLIGLSFNYLTLSWQWSDGTELDYKPPGFNLSVSFEDEICGVAINLTKDEQWFSFPCSQVPTPMIEICKRKPIYLEKPSRIIGITTTPVQIEPNSTNIILIASSILACLMAFCLSLIVICVIIRKYNLKIIRMSFYARFKAYRPNRITNSRHKYYQEKPFEIKAGDLTISTVLGAGTFAIVYKGSLTTSNRELQRFSRNQLSSIVRTVHAIPQDVAVKVGKLKNHNKQSMSHEIDIMKTLQYHPHILSLIGYINSNNNLMVVMEYCSKKDLLSYQRANRETFEVLKI</sequence>
<dbReference type="AlphaFoldDB" id="A0A914DVE5"/>
<dbReference type="InterPro" id="IPR011009">
    <property type="entry name" value="Kinase-like_dom_sf"/>
</dbReference>
<organism evidence="4 5">
    <name type="scientific">Acrobeloides nanus</name>
    <dbReference type="NCBI Taxonomy" id="290746"/>
    <lineage>
        <taxon>Eukaryota</taxon>
        <taxon>Metazoa</taxon>
        <taxon>Ecdysozoa</taxon>
        <taxon>Nematoda</taxon>
        <taxon>Chromadorea</taxon>
        <taxon>Rhabditida</taxon>
        <taxon>Tylenchina</taxon>
        <taxon>Cephalobomorpha</taxon>
        <taxon>Cephaloboidea</taxon>
        <taxon>Cephalobidae</taxon>
        <taxon>Acrobeloides</taxon>
    </lineage>
</organism>
<evidence type="ECO:0000313" key="4">
    <source>
        <dbReference type="Proteomes" id="UP000887540"/>
    </source>
</evidence>
<dbReference type="Pfam" id="PF00059">
    <property type="entry name" value="Lectin_C"/>
    <property type="match status" value="1"/>
</dbReference>
<dbReference type="InterPro" id="IPR001245">
    <property type="entry name" value="Ser-Thr/Tyr_kinase_cat_dom"/>
</dbReference>
<dbReference type="GO" id="GO:0005886">
    <property type="term" value="C:plasma membrane"/>
    <property type="evidence" value="ECO:0007669"/>
    <property type="project" value="TreeGrafter"/>
</dbReference>
<feature type="transmembrane region" description="Helical" evidence="1">
    <location>
        <begin position="199"/>
        <end position="224"/>
    </location>
</feature>
<dbReference type="WBParaSite" id="ACRNAN_scaffold4330.g8044.t1">
    <property type="protein sequence ID" value="ACRNAN_scaffold4330.g8044.t1"/>
    <property type="gene ID" value="ACRNAN_scaffold4330.g8044"/>
</dbReference>
<evidence type="ECO:0000313" key="5">
    <source>
        <dbReference type="WBParaSite" id="ACRNAN_scaffold4330.g8044.t1"/>
    </source>
</evidence>
<dbReference type="PANTHER" id="PTHR24416">
    <property type="entry name" value="TYROSINE-PROTEIN KINASE RECEPTOR"/>
    <property type="match status" value="1"/>
</dbReference>
<dbReference type="PROSITE" id="PS50011">
    <property type="entry name" value="PROTEIN_KINASE_DOM"/>
    <property type="match status" value="1"/>
</dbReference>
<reference evidence="5" key="1">
    <citation type="submission" date="2022-11" db="UniProtKB">
        <authorList>
            <consortium name="WormBaseParasite"/>
        </authorList>
    </citation>
    <scope>IDENTIFICATION</scope>
</reference>
<dbReference type="InterPro" id="IPR016187">
    <property type="entry name" value="CTDL_fold"/>
</dbReference>
<evidence type="ECO:0000259" key="2">
    <source>
        <dbReference type="PROSITE" id="PS50011"/>
    </source>
</evidence>
<dbReference type="InterPro" id="IPR050122">
    <property type="entry name" value="RTK"/>
</dbReference>
<dbReference type="Gene3D" id="3.10.100.10">
    <property type="entry name" value="Mannose-Binding Protein A, subunit A"/>
    <property type="match status" value="1"/>
</dbReference>
<protein>
    <submittedName>
        <fullName evidence="5">Protein kinase domain-containing protein</fullName>
    </submittedName>
</protein>
<dbReference type="SUPFAM" id="SSF56436">
    <property type="entry name" value="C-type lectin-like"/>
    <property type="match status" value="1"/>
</dbReference>
<dbReference type="SUPFAM" id="SSF56112">
    <property type="entry name" value="Protein kinase-like (PK-like)"/>
    <property type="match status" value="1"/>
</dbReference>
<keyword evidence="1" id="KW-0812">Transmembrane</keyword>
<evidence type="ECO:0000259" key="3">
    <source>
        <dbReference type="PROSITE" id="PS50041"/>
    </source>
</evidence>
<dbReference type="GO" id="GO:0043235">
    <property type="term" value="C:receptor complex"/>
    <property type="evidence" value="ECO:0007669"/>
    <property type="project" value="TreeGrafter"/>
</dbReference>
<keyword evidence="4" id="KW-1185">Reference proteome</keyword>
<feature type="domain" description="Protein kinase" evidence="2">
    <location>
        <begin position="268"/>
        <end position="388"/>
    </location>
</feature>
<dbReference type="CDD" id="cd00037">
    <property type="entry name" value="CLECT"/>
    <property type="match status" value="1"/>
</dbReference>
<accession>A0A914DVE5</accession>
<dbReference type="Proteomes" id="UP000887540">
    <property type="component" value="Unplaced"/>
</dbReference>
<keyword evidence="1" id="KW-1133">Transmembrane helix</keyword>
<name>A0A914DVE5_9BILA</name>
<evidence type="ECO:0000256" key="1">
    <source>
        <dbReference type="SAM" id="Phobius"/>
    </source>
</evidence>
<feature type="domain" description="C-type lectin" evidence="3">
    <location>
        <begin position="39"/>
        <end position="160"/>
    </location>
</feature>
<dbReference type="PROSITE" id="PS50041">
    <property type="entry name" value="C_TYPE_LECTIN_2"/>
    <property type="match status" value="1"/>
</dbReference>
<proteinExistence type="predicted"/>
<dbReference type="InterPro" id="IPR001304">
    <property type="entry name" value="C-type_lectin-like"/>
</dbReference>
<dbReference type="InterPro" id="IPR016186">
    <property type="entry name" value="C-type_lectin-like/link_sf"/>
</dbReference>
<dbReference type="Gene3D" id="3.30.200.20">
    <property type="entry name" value="Phosphorylase Kinase, domain 1"/>
    <property type="match status" value="1"/>
</dbReference>
<dbReference type="GO" id="GO:0007169">
    <property type="term" value="P:cell surface receptor protein tyrosine kinase signaling pathway"/>
    <property type="evidence" value="ECO:0007669"/>
    <property type="project" value="TreeGrafter"/>
</dbReference>
<keyword evidence="1" id="KW-0472">Membrane</keyword>
<dbReference type="GO" id="GO:0004714">
    <property type="term" value="F:transmembrane receptor protein tyrosine kinase activity"/>
    <property type="evidence" value="ECO:0007669"/>
    <property type="project" value="TreeGrafter"/>
</dbReference>
<dbReference type="GO" id="GO:0005524">
    <property type="term" value="F:ATP binding"/>
    <property type="evidence" value="ECO:0007669"/>
    <property type="project" value="InterPro"/>
</dbReference>
<dbReference type="InterPro" id="IPR000719">
    <property type="entry name" value="Prot_kinase_dom"/>
</dbReference>
<dbReference type="SMART" id="SM00034">
    <property type="entry name" value="CLECT"/>
    <property type="match status" value="1"/>
</dbReference>
<dbReference type="Pfam" id="PF07714">
    <property type="entry name" value="PK_Tyr_Ser-Thr"/>
    <property type="match status" value="1"/>
</dbReference>